<comment type="caution">
    <text evidence="2">The sequence shown here is derived from an EMBL/GenBank/DDBJ whole genome shotgun (WGS) entry which is preliminary data.</text>
</comment>
<feature type="region of interest" description="Disordered" evidence="1">
    <location>
        <begin position="21"/>
        <end position="51"/>
    </location>
</feature>
<feature type="compositionally biased region" description="Polar residues" evidence="1">
    <location>
        <begin position="84"/>
        <end position="95"/>
    </location>
</feature>
<protein>
    <submittedName>
        <fullName evidence="2">Uncharacterized protein</fullName>
    </submittedName>
</protein>
<dbReference type="AlphaFoldDB" id="A0A9Q3JIN1"/>
<feature type="compositionally biased region" description="Low complexity" evidence="1">
    <location>
        <begin position="69"/>
        <end position="83"/>
    </location>
</feature>
<sequence>DFRFPGAQPTITEEINPTKIQNTISTPEVELKESNLETNSSEKESIQTQEPLGLDQVIKKVNFIELEMNTNTESTSSENSQNNPFANFSPNSGLK</sequence>
<dbReference type="EMBL" id="AVOT02073205">
    <property type="protein sequence ID" value="MBW0562799.1"/>
    <property type="molecule type" value="Genomic_DNA"/>
</dbReference>
<evidence type="ECO:0000313" key="3">
    <source>
        <dbReference type="Proteomes" id="UP000765509"/>
    </source>
</evidence>
<proteinExistence type="predicted"/>
<name>A0A9Q3JIN1_9BASI</name>
<organism evidence="2 3">
    <name type="scientific">Austropuccinia psidii MF-1</name>
    <dbReference type="NCBI Taxonomy" id="1389203"/>
    <lineage>
        <taxon>Eukaryota</taxon>
        <taxon>Fungi</taxon>
        <taxon>Dikarya</taxon>
        <taxon>Basidiomycota</taxon>
        <taxon>Pucciniomycotina</taxon>
        <taxon>Pucciniomycetes</taxon>
        <taxon>Pucciniales</taxon>
        <taxon>Sphaerophragmiaceae</taxon>
        <taxon>Austropuccinia</taxon>
    </lineage>
</organism>
<gene>
    <name evidence="2" type="ORF">O181_102514</name>
</gene>
<feature type="region of interest" description="Disordered" evidence="1">
    <location>
        <begin position="69"/>
        <end position="95"/>
    </location>
</feature>
<reference evidence="2" key="1">
    <citation type="submission" date="2021-03" db="EMBL/GenBank/DDBJ databases">
        <title>Draft genome sequence of rust myrtle Austropuccinia psidii MF-1, a brazilian biotype.</title>
        <authorList>
            <person name="Quecine M.C."/>
            <person name="Pachon D.M.R."/>
            <person name="Bonatelli M.L."/>
            <person name="Correr F.H."/>
            <person name="Franceschini L.M."/>
            <person name="Leite T.F."/>
            <person name="Margarido G.R.A."/>
            <person name="Almeida C.A."/>
            <person name="Ferrarezi J.A."/>
            <person name="Labate C.A."/>
        </authorList>
    </citation>
    <scope>NUCLEOTIDE SEQUENCE</scope>
    <source>
        <strain evidence="2">MF-1</strain>
    </source>
</reference>
<accession>A0A9Q3JIN1</accession>
<feature type="compositionally biased region" description="Basic and acidic residues" evidence="1">
    <location>
        <begin position="29"/>
        <end position="45"/>
    </location>
</feature>
<dbReference type="Proteomes" id="UP000765509">
    <property type="component" value="Unassembled WGS sequence"/>
</dbReference>
<evidence type="ECO:0000313" key="2">
    <source>
        <dbReference type="EMBL" id="MBW0562799.1"/>
    </source>
</evidence>
<keyword evidence="3" id="KW-1185">Reference proteome</keyword>
<evidence type="ECO:0000256" key="1">
    <source>
        <dbReference type="SAM" id="MobiDB-lite"/>
    </source>
</evidence>
<feature type="non-terminal residue" evidence="2">
    <location>
        <position position="1"/>
    </location>
</feature>